<name>A0ABS7U0A1_9BACT</name>
<reference evidence="1" key="1">
    <citation type="submission" date="2021-08" db="EMBL/GenBank/DDBJ databases">
        <authorList>
            <person name="Stevens D.C."/>
        </authorList>
    </citation>
    <scope>NUCLEOTIDE SEQUENCE</scope>
    <source>
        <strain evidence="1">DSM 53165</strain>
    </source>
</reference>
<dbReference type="EMBL" id="JAIRAU010000045">
    <property type="protein sequence ID" value="MBZ5713952.1"/>
    <property type="molecule type" value="Genomic_DNA"/>
</dbReference>
<organism evidence="1 2">
    <name type="scientific">Nannocystis pusilla</name>
    <dbReference type="NCBI Taxonomy" id="889268"/>
    <lineage>
        <taxon>Bacteria</taxon>
        <taxon>Pseudomonadati</taxon>
        <taxon>Myxococcota</taxon>
        <taxon>Polyangia</taxon>
        <taxon>Nannocystales</taxon>
        <taxon>Nannocystaceae</taxon>
        <taxon>Nannocystis</taxon>
    </lineage>
</organism>
<comment type="caution">
    <text evidence="1">The sequence shown here is derived from an EMBL/GenBank/DDBJ whole genome shotgun (WGS) entry which is preliminary data.</text>
</comment>
<evidence type="ECO:0000313" key="1">
    <source>
        <dbReference type="EMBL" id="MBZ5713952.1"/>
    </source>
</evidence>
<proteinExistence type="predicted"/>
<dbReference type="Proteomes" id="UP001139031">
    <property type="component" value="Unassembled WGS sequence"/>
</dbReference>
<dbReference type="RefSeq" id="WP_224195687.1">
    <property type="nucleotide sequence ID" value="NZ_JAIRAU010000045.1"/>
</dbReference>
<gene>
    <name evidence="1" type="ORF">K7C98_32370</name>
</gene>
<accession>A0ABS7U0A1</accession>
<evidence type="ECO:0000313" key="2">
    <source>
        <dbReference type="Proteomes" id="UP001139031"/>
    </source>
</evidence>
<keyword evidence="2" id="KW-1185">Reference proteome</keyword>
<protein>
    <submittedName>
        <fullName evidence="1">Uncharacterized protein</fullName>
    </submittedName>
</protein>
<sequence>MNRDFVLRLSGVRYRCTPQFLPVDEFDPLARLFLEVLKYETNVSRLVRAFGLEPRVVEDVLGDLVRRNRARLVVQNGVKELRLVSESSPIVVHRAGEAFDVWQDSATGIVLPADLVDHLESGGGGASHELTGLVPLVDSFLQAPDAQLIECLLRCDSQLMERRQSFSLLDRLTDRYRVRPQTICVPGSEAQLQDQVIPQLTADGIPAWVTRVWSVSLRRIAFSRGNEMAFHLAATTDAEGVRLVSRWRARAHLDAWRDAVDAFLQQLPPPMSGFELRTVREKQAPLAGHLLSVAHVELLEHARADRDMRWIAPVLDRSHDWVVVVVPWEGAITGVHELLDERARADKPVPSNLLLIVPPTVRARLDGLDSELQRVVGPTRFVSVLVREWPHGGPAVVLGDWSEIRLRHAPQTHTLRMTGANLANEFLGILQALPDTHQQGHEHELSRELLRRLRVRRDTMRSHEEARLGEGPDARPIIVAIDGLRAFTERLVNAVVDPELLMRKQIEELQTVDSHKIDRSRPLVEQLPFLGEERDELAYNLSLTPASPWALWTRLGASDLLPTLAAVLTEPNRRPVEGQILILGSRLDEDLLTSEITAVIAHAVEVRGWQVTLVCSSGSGSTREAAEKARTTLKALVPSPRLRVLLPYQPVPLHALVMDDAVFLCFSDWLAVAACSEASGLHFGLAIESYPLAKRLWSWVQE</sequence>